<evidence type="ECO:0000259" key="5">
    <source>
        <dbReference type="PROSITE" id="PS51471"/>
    </source>
</evidence>
<evidence type="ECO:0000256" key="1">
    <source>
        <dbReference type="ARBA" id="ARBA00008056"/>
    </source>
</evidence>
<dbReference type="SUPFAM" id="SSF51197">
    <property type="entry name" value="Clavaminate synthase-like"/>
    <property type="match status" value="1"/>
</dbReference>
<reference evidence="7" key="3">
    <citation type="submission" date="2015-04" db="UniProtKB">
        <authorList>
            <consortium name="EnsemblPlants"/>
        </authorList>
    </citation>
    <scope>IDENTIFICATION</scope>
    <source>
        <strain evidence="7">cv. Jemalong A17</strain>
    </source>
</reference>
<accession>A0A072TZP9</accession>
<protein>
    <submittedName>
        <fullName evidence="6">Aminocyclopropanecarboxylate oxidase, putative</fullName>
    </submittedName>
</protein>
<dbReference type="GO" id="GO:0046872">
    <property type="term" value="F:metal ion binding"/>
    <property type="evidence" value="ECO:0007669"/>
    <property type="project" value="UniProtKB-KW"/>
</dbReference>
<organism evidence="6 8">
    <name type="scientific">Medicago truncatula</name>
    <name type="common">Barrel medic</name>
    <name type="synonym">Medicago tribuloides</name>
    <dbReference type="NCBI Taxonomy" id="3880"/>
    <lineage>
        <taxon>Eukaryota</taxon>
        <taxon>Viridiplantae</taxon>
        <taxon>Streptophyta</taxon>
        <taxon>Embryophyta</taxon>
        <taxon>Tracheophyta</taxon>
        <taxon>Spermatophyta</taxon>
        <taxon>Magnoliopsida</taxon>
        <taxon>eudicotyledons</taxon>
        <taxon>Gunneridae</taxon>
        <taxon>Pentapetalae</taxon>
        <taxon>rosids</taxon>
        <taxon>fabids</taxon>
        <taxon>Fabales</taxon>
        <taxon>Fabaceae</taxon>
        <taxon>Papilionoideae</taxon>
        <taxon>50 kb inversion clade</taxon>
        <taxon>NPAAA clade</taxon>
        <taxon>Hologalegina</taxon>
        <taxon>IRL clade</taxon>
        <taxon>Trifolieae</taxon>
        <taxon>Medicago</taxon>
    </lineage>
</organism>
<keyword evidence="3" id="KW-0560">Oxidoreductase</keyword>
<dbReference type="Gene3D" id="2.60.120.330">
    <property type="entry name" value="B-lactam Antibiotic, Isopenicillin N Synthase, Chain"/>
    <property type="match status" value="1"/>
</dbReference>
<dbReference type="PROSITE" id="PS51471">
    <property type="entry name" value="FE2OG_OXY"/>
    <property type="match status" value="1"/>
</dbReference>
<dbReference type="HOGENOM" id="CLU_010119_0_0_1"/>
<dbReference type="Proteomes" id="UP000002051">
    <property type="component" value="Unassembled WGS sequence"/>
</dbReference>
<evidence type="ECO:0000313" key="8">
    <source>
        <dbReference type="Proteomes" id="UP000002051"/>
    </source>
</evidence>
<dbReference type="InterPro" id="IPR044861">
    <property type="entry name" value="IPNS-like_FE2OG_OXY"/>
</dbReference>
<dbReference type="InterPro" id="IPR027443">
    <property type="entry name" value="IPNS-like_sf"/>
</dbReference>
<dbReference type="PANTHER" id="PTHR10209:SF797">
    <property type="entry name" value="OXIDASE, PUTATIVE-RELATED"/>
    <property type="match status" value="1"/>
</dbReference>
<evidence type="ECO:0000313" key="6">
    <source>
        <dbReference type="EMBL" id="KEH22661.1"/>
    </source>
</evidence>
<keyword evidence="2" id="KW-0479">Metal-binding</keyword>
<dbReference type="PANTHER" id="PTHR10209">
    <property type="entry name" value="OXIDOREDUCTASE, 2OG-FE II OXYGENASE FAMILY PROTEIN"/>
    <property type="match status" value="1"/>
</dbReference>
<dbReference type="EMBL" id="CM001223">
    <property type="protein sequence ID" value="KEH22661.1"/>
    <property type="molecule type" value="Genomic_DNA"/>
</dbReference>
<keyword evidence="8" id="KW-1185">Reference proteome</keyword>
<evidence type="ECO:0000256" key="2">
    <source>
        <dbReference type="ARBA" id="ARBA00022723"/>
    </source>
</evidence>
<reference evidence="6 8" key="2">
    <citation type="journal article" date="2014" name="BMC Genomics">
        <title>An improved genome release (version Mt4.0) for the model legume Medicago truncatula.</title>
        <authorList>
            <person name="Tang H."/>
            <person name="Krishnakumar V."/>
            <person name="Bidwell S."/>
            <person name="Rosen B."/>
            <person name="Chan A."/>
            <person name="Zhou S."/>
            <person name="Gentzbittel L."/>
            <person name="Childs K.L."/>
            <person name="Yandell M."/>
            <person name="Gundlach H."/>
            <person name="Mayer K.F."/>
            <person name="Schwartz D.C."/>
            <person name="Town C.D."/>
        </authorList>
    </citation>
    <scope>GENOME REANNOTATION</scope>
    <source>
        <strain evidence="6">A17</strain>
        <strain evidence="7 8">cv. Jemalong A17</strain>
    </source>
</reference>
<dbReference type="GO" id="GO:0051213">
    <property type="term" value="F:dioxygenase activity"/>
    <property type="evidence" value="ECO:0007669"/>
    <property type="project" value="UniProtKB-ARBA"/>
</dbReference>
<sequence>MYRTGDVTKGYERRIKLSYDRQAEVDEFEQSKAGVQGLVEAGVRRIPRMFYCDTPDQYPTSGCNFSITTIDLKGVHTEHGIPADLLEKIIDGVRCFNQQDVKVRRKFYNRDNQKFYYHSNTNLATDKFANWRDTIGFAMAPDPPKPEELPEIFRHLMTEYYRKITVLGSTLFKLLSEALGLDPSHLLKLGCSEGVFVQGNFYPPCPEPELTLGATKHTDPSFITVLLQDNLSGLQVLHKDEWFDVPPQHRALVVNIGDLLQLISNDAFVSVFHRVLASKKGPRISVASFFVHSGDTTEDSAKSYGPIKELLSDTNPAHYRDTTIKELIEHHFKKGLDGNSTLEHFKEFASVPHVTPFKFYKSWTTHDDCRRLVTEVWRQPVSDCGMAGLHKNLKRLKHAFKDWNRSVFGDVMMQVRLAIDEVNCIQLLIDMAGISDALYIQDQFWCQKARTQNFIHGDRNTSYIHRVASIKSSSKQILSLRDGSNAMNNAHLPYTGMFNVVLLTT</sequence>
<evidence type="ECO:0000256" key="4">
    <source>
        <dbReference type="ARBA" id="ARBA00023004"/>
    </source>
</evidence>
<dbReference type="AlphaFoldDB" id="A0A072TZP9"/>
<feature type="domain" description="Fe2OG dioxygenase" evidence="5">
    <location>
        <begin position="191"/>
        <end position="293"/>
    </location>
</feature>
<comment type="similarity">
    <text evidence="1">Belongs to the iron/ascorbate-dependent oxidoreductase family.</text>
</comment>
<evidence type="ECO:0000313" key="7">
    <source>
        <dbReference type="EnsemblPlants" id="KEH22661"/>
    </source>
</evidence>
<proteinExistence type="inferred from homology"/>
<evidence type="ECO:0000256" key="3">
    <source>
        <dbReference type="ARBA" id="ARBA00023002"/>
    </source>
</evidence>
<gene>
    <name evidence="6" type="ordered locus">MTR_7g056353</name>
</gene>
<keyword evidence="4" id="KW-0408">Iron</keyword>
<dbReference type="Pfam" id="PF03171">
    <property type="entry name" value="2OG-FeII_Oxy"/>
    <property type="match status" value="1"/>
</dbReference>
<dbReference type="STRING" id="3880.A0A072TZP9"/>
<dbReference type="InterPro" id="IPR005123">
    <property type="entry name" value="Oxoglu/Fe-dep_dioxygenase_dom"/>
</dbReference>
<name>A0A072TZP9_MEDTR</name>
<reference evidence="6 8" key="1">
    <citation type="journal article" date="2011" name="Nature">
        <title>The Medicago genome provides insight into the evolution of rhizobial symbioses.</title>
        <authorList>
            <person name="Young N.D."/>
            <person name="Debelle F."/>
            <person name="Oldroyd G.E."/>
            <person name="Geurts R."/>
            <person name="Cannon S.B."/>
            <person name="Udvardi M.K."/>
            <person name="Benedito V.A."/>
            <person name="Mayer K.F."/>
            <person name="Gouzy J."/>
            <person name="Schoof H."/>
            <person name="Van de Peer Y."/>
            <person name="Proost S."/>
            <person name="Cook D.R."/>
            <person name="Meyers B.C."/>
            <person name="Spannagl M."/>
            <person name="Cheung F."/>
            <person name="De Mita S."/>
            <person name="Krishnakumar V."/>
            <person name="Gundlach H."/>
            <person name="Zhou S."/>
            <person name="Mudge J."/>
            <person name="Bharti A.K."/>
            <person name="Murray J.D."/>
            <person name="Naoumkina M.A."/>
            <person name="Rosen B."/>
            <person name="Silverstein K.A."/>
            <person name="Tang H."/>
            <person name="Rombauts S."/>
            <person name="Zhao P.X."/>
            <person name="Zhou P."/>
            <person name="Barbe V."/>
            <person name="Bardou P."/>
            <person name="Bechner M."/>
            <person name="Bellec A."/>
            <person name="Berger A."/>
            <person name="Berges H."/>
            <person name="Bidwell S."/>
            <person name="Bisseling T."/>
            <person name="Choisne N."/>
            <person name="Couloux A."/>
            <person name="Denny R."/>
            <person name="Deshpande S."/>
            <person name="Dai X."/>
            <person name="Doyle J.J."/>
            <person name="Dudez A.M."/>
            <person name="Farmer A.D."/>
            <person name="Fouteau S."/>
            <person name="Franken C."/>
            <person name="Gibelin C."/>
            <person name="Gish J."/>
            <person name="Goldstein S."/>
            <person name="Gonzalez A.J."/>
            <person name="Green P.J."/>
            <person name="Hallab A."/>
            <person name="Hartog M."/>
            <person name="Hua A."/>
            <person name="Humphray S.J."/>
            <person name="Jeong D.H."/>
            <person name="Jing Y."/>
            <person name="Jocker A."/>
            <person name="Kenton S.M."/>
            <person name="Kim D.J."/>
            <person name="Klee K."/>
            <person name="Lai H."/>
            <person name="Lang C."/>
            <person name="Lin S."/>
            <person name="Macmil S.L."/>
            <person name="Magdelenat G."/>
            <person name="Matthews L."/>
            <person name="McCorrison J."/>
            <person name="Monaghan E.L."/>
            <person name="Mun J.H."/>
            <person name="Najar F.Z."/>
            <person name="Nicholson C."/>
            <person name="Noirot C."/>
            <person name="O'Bleness M."/>
            <person name="Paule C.R."/>
            <person name="Poulain J."/>
            <person name="Prion F."/>
            <person name="Qin B."/>
            <person name="Qu C."/>
            <person name="Retzel E.F."/>
            <person name="Riddle C."/>
            <person name="Sallet E."/>
            <person name="Samain S."/>
            <person name="Samson N."/>
            <person name="Sanders I."/>
            <person name="Saurat O."/>
            <person name="Scarpelli C."/>
            <person name="Schiex T."/>
            <person name="Segurens B."/>
            <person name="Severin A.J."/>
            <person name="Sherrier D.J."/>
            <person name="Shi R."/>
            <person name="Sims S."/>
            <person name="Singer S.R."/>
            <person name="Sinharoy S."/>
            <person name="Sterck L."/>
            <person name="Viollet A."/>
            <person name="Wang B.B."/>
            <person name="Wang K."/>
            <person name="Wang M."/>
            <person name="Wang X."/>
            <person name="Warfsmann J."/>
            <person name="Weissenbach J."/>
            <person name="White D.D."/>
            <person name="White J.D."/>
            <person name="Wiley G.B."/>
            <person name="Wincker P."/>
            <person name="Xing Y."/>
            <person name="Yang L."/>
            <person name="Yao Z."/>
            <person name="Ying F."/>
            <person name="Zhai J."/>
            <person name="Zhou L."/>
            <person name="Zuber A."/>
            <person name="Denarie J."/>
            <person name="Dixon R.A."/>
            <person name="May G.D."/>
            <person name="Schwartz D.C."/>
            <person name="Rogers J."/>
            <person name="Quetier F."/>
            <person name="Town C.D."/>
            <person name="Roe B.A."/>
        </authorList>
    </citation>
    <scope>NUCLEOTIDE SEQUENCE [LARGE SCALE GENOMIC DNA]</scope>
    <source>
        <strain evidence="6">A17</strain>
        <strain evidence="7 8">cv. Jemalong A17</strain>
    </source>
</reference>
<dbReference type="EnsemblPlants" id="KEH22661">
    <property type="protein sequence ID" value="KEH22661"/>
    <property type="gene ID" value="MTR_7g056353"/>
</dbReference>